<dbReference type="EMBL" id="UOGD01000302">
    <property type="protein sequence ID" value="VAX25590.1"/>
    <property type="molecule type" value="Genomic_DNA"/>
</dbReference>
<dbReference type="SUPFAM" id="SSF55008">
    <property type="entry name" value="HMA, heavy metal-associated domain"/>
    <property type="match status" value="1"/>
</dbReference>
<dbReference type="InterPro" id="IPR009057">
    <property type="entry name" value="Homeodomain-like_sf"/>
</dbReference>
<evidence type="ECO:0000256" key="3">
    <source>
        <dbReference type="ARBA" id="ARBA00023163"/>
    </source>
</evidence>
<evidence type="ECO:0000313" key="5">
    <source>
        <dbReference type="EMBL" id="VAX25590.1"/>
    </source>
</evidence>
<dbReference type="InterPro" id="IPR018062">
    <property type="entry name" value="HTH_AraC-typ_CS"/>
</dbReference>
<proteinExistence type="predicted"/>
<evidence type="ECO:0000256" key="2">
    <source>
        <dbReference type="ARBA" id="ARBA00023125"/>
    </source>
</evidence>
<evidence type="ECO:0000256" key="1">
    <source>
        <dbReference type="ARBA" id="ARBA00023015"/>
    </source>
</evidence>
<dbReference type="PANTHER" id="PTHR43280:SF2">
    <property type="entry name" value="HTH-TYPE TRANSCRIPTIONAL REGULATOR EXSA"/>
    <property type="match status" value="1"/>
</dbReference>
<sequence>MDNKSILTIKNMVCPRCIKVVREELENLGYTVNNIKLGEVELSEKESEIDLKMIKERLQKEGFELIEDSKGKLVDTVKTEIINVIQKYKHEDLEKIVFSKYLSEQLGKDYFTLSSLFSKMEGITIEHFVILQKIEKAKELLRYGEMTLSEIAYELGYTSVQHLSNQFKKVTGMTASQFKKDSTNLRNPIDSVGN</sequence>
<organism evidence="5">
    <name type="scientific">hydrothermal vent metagenome</name>
    <dbReference type="NCBI Taxonomy" id="652676"/>
    <lineage>
        <taxon>unclassified sequences</taxon>
        <taxon>metagenomes</taxon>
        <taxon>ecological metagenomes</taxon>
    </lineage>
</organism>
<dbReference type="GO" id="GO:0046872">
    <property type="term" value="F:metal ion binding"/>
    <property type="evidence" value="ECO:0007669"/>
    <property type="project" value="InterPro"/>
</dbReference>
<gene>
    <name evidence="5" type="ORF">MNBD_IGNAVI01-2243</name>
</gene>
<dbReference type="PROSITE" id="PS01124">
    <property type="entry name" value="HTH_ARAC_FAMILY_2"/>
    <property type="match status" value="1"/>
</dbReference>
<dbReference type="GO" id="GO:0003700">
    <property type="term" value="F:DNA-binding transcription factor activity"/>
    <property type="evidence" value="ECO:0007669"/>
    <property type="project" value="InterPro"/>
</dbReference>
<dbReference type="GO" id="GO:0043565">
    <property type="term" value="F:sequence-specific DNA binding"/>
    <property type="evidence" value="ECO:0007669"/>
    <property type="project" value="InterPro"/>
</dbReference>
<dbReference type="Gene3D" id="1.10.10.60">
    <property type="entry name" value="Homeodomain-like"/>
    <property type="match status" value="1"/>
</dbReference>
<dbReference type="AlphaFoldDB" id="A0A3B1CSC9"/>
<dbReference type="SMART" id="SM00342">
    <property type="entry name" value="HTH_ARAC"/>
    <property type="match status" value="1"/>
</dbReference>
<reference evidence="5" key="1">
    <citation type="submission" date="2018-06" db="EMBL/GenBank/DDBJ databases">
        <authorList>
            <person name="Zhirakovskaya E."/>
        </authorList>
    </citation>
    <scope>NUCLEOTIDE SEQUENCE</scope>
</reference>
<feature type="domain" description="HTH araC/xylS-type" evidence="4">
    <location>
        <begin position="83"/>
        <end position="181"/>
    </location>
</feature>
<dbReference type="InterPro" id="IPR018060">
    <property type="entry name" value="HTH_AraC"/>
</dbReference>
<dbReference type="PANTHER" id="PTHR43280">
    <property type="entry name" value="ARAC-FAMILY TRANSCRIPTIONAL REGULATOR"/>
    <property type="match status" value="1"/>
</dbReference>
<accession>A0A3B1CSC9</accession>
<evidence type="ECO:0000259" key="4">
    <source>
        <dbReference type="PROSITE" id="PS01124"/>
    </source>
</evidence>
<keyword evidence="1" id="KW-0805">Transcription regulation</keyword>
<dbReference type="InterPro" id="IPR036163">
    <property type="entry name" value="HMA_dom_sf"/>
</dbReference>
<protein>
    <submittedName>
        <fullName evidence="5">Transcriptional regulator, AraC family</fullName>
    </submittedName>
</protein>
<dbReference type="SUPFAM" id="SSF46689">
    <property type="entry name" value="Homeodomain-like"/>
    <property type="match status" value="1"/>
</dbReference>
<dbReference type="Pfam" id="PF12833">
    <property type="entry name" value="HTH_18"/>
    <property type="match status" value="1"/>
</dbReference>
<dbReference type="PROSITE" id="PS00041">
    <property type="entry name" value="HTH_ARAC_FAMILY_1"/>
    <property type="match status" value="1"/>
</dbReference>
<keyword evidence="3" id="KW-0804">Transcription</keyword>
<name>A0A3B1CSC9_9ZZZZ</name>
<keyword evidence="2" id="KW-0238">DNA-binding</keyword>